<accession>A0ACD5C4B8</accession>
<sequence>MPEGLLEYFQILEVDQVDNQLHIYLDELNIAPTGYQNSKLESKGFMPSTEISDFPIRGQKVTLHIRRRRWTVWIPERSSQEIGIWCVRVLE</sequence>
<evidence type="ECO:0000313" key="1">
    <source>
        <dbReference type="EMBL" id="WZN56728.1"/>
    </source>
</evidence>
<dbReference type="EMBL" id="CP151087">
    <property type="protein sequence ID" value="WZN56728.1"/>
    <property type="molecule type" value="Genomic_DNA"/>
</dbReference>
<protein>
    <submittedName>
        <fullName evidence="1">Uncharacterized protein</fullName>
    </submittedName>
</protein>
<gene>
    <name evidence="1" type="ORF">AACH28_04155</name>
</gene>
<proteinExistence type="predicted"/>
<name>A0ACD5C4B8_9SPHI</name>
<keyword evidence="2" id="KW-1185">Reference proteome</keyword>
<dbReference type="Proteomes" id="UP001485301">
    <property type="component" value="Chromosome"/>
</dbReference>
<evidence type="ECO:0000313" key="2">
    <source>
        <dbReference type="Proteomes" id="UP001485301"/>
    </source>
</evidence>
<organism evidence="1 2">
    <name type="scientific">Sphingobacterium thalpophilum</name>
    <dbReference type="NCBI Taxonomy" id="259"/>
    <lineage>
        <taxon>Bacteria</taxon>
        <taxon>Pseudomonadati</taxon>
        <taxon>Bacteroidota</taxon>
        <taxon>Sphingobacteriia</taxon>
        <taxon>Sphingobacteriales</taxon>
        <taxon>Sphingobacteriaceae</taxon>
        <taxon>Sphingobacterium</taxon>
    </lineage>
</organism>
<reference evidence="1" key="1">
    <citation type="submission" date="2024-04" db="EMBL/GenBank/DDBJ databases">
        <title>Complete genome sequence of Sphingobacterium thalpophiium BAA-1094.</title>
        <authorList>
            <person name="Adaikpoh B.I."/>
        </authorList>
    </citation>
    <scope>NUCLEOTIDE SEQUENCE</scope>
    <source>
        <strain evidence="1">BAA-1094</strain>
    </source>
</reference>